<feature type="domain" description="tRNA(Ile)-lysidine/2-thiocytidine synthase N-terminal" evidence="2">
    <location>
        <begin position="28"/>
        <end position="114"/>
    </location>
</feature>
<dbReference type="InterPro" id="IPR014729">
    <property type="entry name" value="Rossmann-like_a/b/a_fold"/>
</dbReference>
<dbReference type="PANTHER" id="PTHR11807:SF12">
    <property type="entry name" value="CYTOPLASMIC TRNA 2-THIOLATION PROTEIN 1"/>
    <property type="match status" value="1"/>
</dbReference>
<gene>
    <name evidence="3" type="ORF">S03H2_24288</name>
</gene>
<evidence type="ECO:0000256" key="1">
    <source>
        <dbReference type="ARBA" id="ARBA00022679"/>
    </source>
</evidence>
<organism evidence="3">
    <name type="scientific">marine sediment metagenome</name>
    <dbReference type="NCBI Taxonomy" id="412755"/>
    <lineage>
        <taxon>unclassified sequences</taxon>
        <taxon>metagenomes</taxon>
        <taxon>ecological metagenomes</taxon>
    </lineage>
</organism>
<sequence>TGKSLDEIVELKNNTPEYKYACNFCATFRRRLLNETAKELGADVLAMGHNLTDIAETFLMNVLFKRFKLIANQYIFKEERKEIKKFFVKRVTPLMKIPEEEIFLYSNLKKIDYYPSHCPYREKDPILRKRVLEFIQECKKFSPEIEFNLLNGFLEMSEILSNNYKSTSYNTCKECGYPCGNTSVCLYCTYLKGVNE</sequence>
<dbReference type="PIRSF" id="PIRSF004976">
    <property type="entry name" value="ATPase_YdaO"/>
    <property type="match status" value="1"/>
</dbReference>
<evidence type="ECO:0000313" key="3">
    <source>
        <dbReference type="EMBL" id="GAH37047.1"/>
    </source>
</evidence>
<dbReference type="AlphaFoldDB" id="X1EWX0"/>
<dbReference type="Gene3D" id="3.40.50.620">
    <property type="entry name" value="HUPs"/>
    <property type="match status" value="1"/>
</dbReference>
<dbReference type="GO" id="GO:0002144">
    <property type="term" value="C:cytosolic tRNA wobble base thiouridylase complex"/>
    <property type="evidence" value="ECO:0007669"/>
    <property type="project" value="TreeGrafter"/>
</dbReference>
<accession>X1EWX0</accession>
<dbReference type="Pfam" id="PF01171">
    <property type="entry name" value="ATP_bind_3"/>
    <property type="match status" value="1"/>
</dbReference>
<feature type="non-terminal residue" evidence="3">
    <location>
        <position position="1"/>
    </location>
</feature>
<dbReference type="GO" id="GO:0000049">
    <property type="term" value="F:tRNA binding"/>
    <property type="evidence" value="ECO:0007669"/>
    <property type="project" value="TreeGrafter"/>
</dbReference>
<keyword evidence="1" id="KW-0808">Transferase</keyword>
<dbReference type="GO" id="GO:0002143">
    <property type="term" value="P:tRNA wobble position uridine thiolation"/>
    <property type="evidence" value="ECO:0007669"/>
    <property type="project" value="TreeGrafter"/>
</dbReference>
<dbReference type="InterPro" id="IPR011063">
    <property type="entry name" value="TilS/TtcA_N"/>
</dbReference>
<dbReference type="InterPro" id="IPR035107">
    <property type="entry name" value="tRNA_thiolation_TtcA_Ctu1"/>
</dbReference>
<evidence type="ECO:0000259" key="2">
    <source>
        <dbReference type="Pfam" id="PF01171"/>
    </source>
</evidence>
<dbReference type="GO" id="GO:0016740">
    <property type="term" value="F:transferase activity"/>
    <property type="evidence" value="ECO:0007669"/>
    <property type="project" value="UniProtKB-KW"/>
</dbReference>
<dbReference type="PANTHER" id="PTHR11807">
    <property type="entry name" value="ATPASES OF THE PP SUPERFAMILY-RELATED"/>
    <property type="match status" value="1"/>
</dbReference>
<dbReference type="EMBL" id="BARU01013458">
    <property type="protein sequence ID" value="GAH37047.1"/>
    <property type="molecule type" value="Genomic_DNA"/>
</dbReference>
<dbReference type="SUPFAM" id="SSF52402">
    <property type="entry name" value="Adenine nucleotide alpha hydrolases-like"/>
    <property type="match status" value="1"/>
</dbReference>
<name>X1EWX0_9ZZZZ</name>
<proteinExistence type="predicted"/>
<protein>
    <recommendedName>
        <fullName evidence="2">tRNA(Ile)-lysidine/2-thiocytidine synthase N-terminal domain-containing protein</fullName>
    </recommendedName>
</protein>
<comment type="caution">
    <text evidence="3">The sequence shown here is derived from an EMBL/GenBank/DDBJ whole genome shotgun (WGS) entry which is preliminary data.</text>
</comment>
<reference evidence="3" key="1">
    <citation type="journal article" date="2014" name="Front. Microbiol.">
        <title>High frequency of phylogenetically diverse reductive dehalogenase-homologous genes in deep subseafloor sedimentary metagenomes.</title>
        <authorList>
            <person name="Kawai M."/>
            <person name="Futagami T."/>
            <person name="Toyoda A."/>
            <person name="Takaki Y."/>
            <person name="Nishi S."/>
            <person name="Hori S."/>
            <person name="Arai W."/>
            <person name="Tsubouchi T."/>
            <person name="Morono Y."/>
            <person name="Uchiyama I."/>
            <person name="Ito T."/>
            <person name="Fujiyama A."/>
            <person name="Inagaki F."/>
            <person name="Takami H."/>
        </authorList>
    </citation>
    <scope>NUCLEOTIDE SEQUENCE</scope>
    <source>
        <strain evidence="3">Expedition CK06-06</strain>
    </source>
</reference>